<comment type="subcellular location">
    <subcellularLocation>
        <location evidence="1">Cell envelope</location>
    </subcellularLocation>
</comment>
<dbReference type="PANTHER" id="PTHR30036">
    <property type="entry name" value="D-XYLOSE-BINDING PERIPLASMIC PROTEIN"/>
    <property type="match status" value="1"/>
</dbReference>
<organism evidence="6 7">
    <name type="scientific">Priestia megaterium (strain ATCC 14581 / DSM 32 / CCUG 1817 / JCM 2506 / NBRC 15308 / NCIMB 9376 / NCTC 10342 / NRRL B-14308 / VKM B-512 / Ford 19)</name>
    <name type="common">Bacillus megaterium</name>
    <dbReference type="NCBI Taxonomy" id="1348623"/>
    <lineage>
        <taxon>Bacteria</taxon>
        <taxon>Bacillati</taxon>
        <taxon>Bacillota</taxon>
        <taxon>Bacilli</taxon>
        <taxon>Bacillales</taxon>
        <taxon>Bacillaceae</taxon>
        <taxon>Priestia</taxon>
    </lineage>
</organism>
<feature type="region of interest" description="Disordered" evidence="3">
    <location>
        <begin position="35"/>
        <end position="54"/>
    </location>
</feature>
<protein>
    <submittedName>
        <fullName evidence="6">Periplasmic binding domain protein</fullName>
    </submittedName>
</protein>
<feature type="signal peptide" evidence="4">
    <location>
        <begin position="1"/>
        <end position="25"/>
    </location>
</feature>
<feature type="chain" id="PRO_5039627830" evidence="4">
    <location>
        <begin position="26"/>
        <end position="358"/>
    </location>
</feature>
<dbReference type="GO" id="GO:0030288">
    <property type="term" value="C:outer membrane-bounded periplasmic space"/>
    <property type="evidence" value="ECO:0007669"/>
    <property type="project" value="TreeGrafter"/>
</dbReference>
<dbReference type="PROSITE" id="PS51257">
    <property type="entry name" value="PROKAR_LIPOPROTEIN"/>
    <property type="match status" value="1"/>
</dbReference>
<dbReference type="CDD" id="cd06305">
    <property type="entry name" value="PBP1_methylthioribose_binding-like"/>
    <property type="match status" value="1"/>
</dbReference>
<dbReference type="KEGG" id="bmeg:BG04_3553"/>
<keyword evidence="4" id="KW-0732">Signal</keyword>
<dbReference type="RefSeq" id="WP_016763384.1">
    <property type="nucleotide sequence ID" value="NZ_BCVB01000003.1"/>
</dbReference>
<name>A0A0B6ADP1_PRIM2</name>
<proteinExistence type="inferred from homology"/>
<dbReference type="InterPro" id="IPR050555">
    <property type="entry name" value="Bact_Solute-Bind_Prot2"/>
</dbReference>
<evidence type="ECO:0000256" key="4">
    <source>
        <dbReference type="SAM" id="SignalP"/>
    </source>
</evidence>
<dbReference type="InterPro" id="IPR025997">
    <property type="entry name" value="SBP_2_dom"/>
</dbReference>
<evidence type="ECO:0000256" key="3">
    <source>
        <dbReference type="SAM" id="MobiDB-lite"/>
    </source>
</evidence>
<evidence type="ECO:0000313" key="7">
    <source>
        <dbReference type="Proteomes" id="UP000031829"/>
    </source>
</evidence>
<gene>
    <name evidence="6" type="ORF">BG04_3553</name>
</gene>
<dbReference type="AlphaFoldDB" id="A0A0B6ADP1"/>
<dbReference type="SUPFAM" id="SSF53822">
    <property type="entry name" value="Periplasmic binding protein-like I"/>
    <property type="match status" value="1"/>
</dbReference>
<feature type="compositionally biased region" description="Low complexity" evidence="3">
    <location>
        <begin position="35"/>
        <end position="51"/>
    </location>
</feature>
<dbReference type="Pfam" id="PF13407">
    <property type="entry name" value="Peripla_BP_4"/>
    <property type="match status" value="1"/>
</dbReference>
<dbReference type="InterPro" id="IPR028082">
    <property type="entry name" value="Peripla_BP_I"/>
</dbReference>
<dbReference type="HOGENOM" id="CLU_037628_4_0_9"/>
<comment type="similarity">
    <text evidence="2">Belongs to the bacterial solute-binding protein 2 family.</text>
</comment>
<dbReference type="GO" id="GO:0030246">
    <property type="term" value="F:carbohydrate binding"/>
    <property type="evidence" value="ECO:0007669"/>
    <property type="project" value="TreeGrafter"/>
</dbReference>
<dbReference type="Proteomes" id="UP000031829">
    <property type="component" value="Chromosome"/>
</dbReference>
<evidence type="ECO:0000256" key="1">
    <source>
        <dbReference type="ARBA" id="ARBA00004196"/>
    </source>
</evidence>
<reference evidence="6 7" key="1">
    <citation type="journal article" date="2015" name="Genome Announc.">
        <title>Complete genome sequences for 35 biothreat assay-relevant bacillus species.</title>
        <authorList>
            <person name="Johnson S.L."/>
            <person name="Daligault H.E."/>
            <person name="Davenport K.W."/>
            <person name="Jaissle J."/>
            <person name="Frey K.G."/>
            <person name="Ladner J.T."/>
            <person name="Broomall S.M."/>
            <person name="Bishop-Lilly K.A."/>
            <person name="Bruce D.C."/>
            <person name="Gibbons H.S."/>
            <person name="Coyne S.R."/>
            <person name="Lo C.C."/>
            <person name="Meincke L."/>
            <person name="Munk A.C."/>
            <person name="Koroleva G.I."/>
            <person name="Rosenzweig C.N."/>
            <person name="Palacios G.F."/>
            <person name="Redden C.L."/>
            <person name="Minogue T.D."/>
            <person name="Chain P.S."/>
        </authorList>
    </citation>
    <scope>NUCLEOTIDE SEQUENCE [LARGE SCALE GENOMIC DNA]</scope>
    <source>
        <strain evidence="7">ATCC 14581 / DSM 32 / JCM 2506 / NBRC 15308 / NCIMB 9376 / NCTC 10342 / NRRL B-14308 / VKM B-512</strain>
    </source>
</reference>
<evidence type="ECO:0000256" key="2">
    <source>
        <dbReference type="ARBA" id="ARBA00007639"/>
    </source>
</evidence>
<dbReference type="EMBL" id="CP009920">
    <property type="protein sequence ID" value="AJI21641.1"/>
    <property type="molecule type" value="Genomic_DNA"/>
</dbReference>
<dbReference type="PANTHER" id="PTHR30036:SF7">
    <property type="entry name" value="ABC TRANSPORTER PERIPLASMIC-BINDING PROTEIN YPHF"/>
    <property type="match status" value="1"/>
</dbReference>
<dbReference type="Gene3D" id="3.40.50.2300">
    <property type="match status" value="2"/>
</dbReference>
<feature type="domain" description="Periplasmic binding protein" evidence="5">
    <location>
        <begin position="62"/>
        <end position="320"/>
    </location>
</feature>
<dbReference type="GeneID" id="93641609"/>
<evidence type="ECO:0000313" key="6">
    <source>
        <dbReference type="EMBL" id="AJI21641.1"/>
    </source>
</evidence>
<evidence type="ECO:0000259" key="5">
    <source>
        <dbReference type="Pfam" id="PF13407"/>
    </source>
</evidence>
<accession>A0A0B6ADP1</accession>
<sequence>MKKSKKMLWPLTLLVLLIFALTACTKEQPSLNEKAQAAPAQQAASAKPVQQEGKKVTKDTKIALISEFTSGTHAAQYITGVTKAAKKAGVQLSVSDSNNDQSKMAAYLDTAINQNVDGIMIDHGRAETLEPGVKRAIAKGIPVIATDVELKVEGVTTIDQDDYMLALQGLKQMMQDINGKGNIVYAFVGGFAPMEKRDSIYKIMMNRYPDVKQIATFGSATDNTSLDTQNKMAAVLKQYPNKGDIAAVWAPWDEFAKGVTRAIKEAGRDEIKVYGVDLSDEDLQMMQAKNSPWKASAAVNPASVGEKQVDLLLKKISGQEIPRYYSFDPVLVKQTDLPNQTINMDQLSQYVEEWGKKE</sequence>